<dbReference type="Gene3D" id="3.30.450.20">
    <property type="entry name" value="PAS domain"/>
    <property type="match status" value="1"/>
</dbReference>
<reference evidence="2 3" key="1">
    <citation type="submission" date="2019-09" db="EMBL/GenBank/DDBJ databases">
        <title>Sulfurimonas gotlandica sp. nov., a chemoautotrophic and psychrotolerant epsilonproteobacterium isolated from a pelagic redoxcline, and an emended description of the genus Sulfurimonas.</title>
        <authorList>
            <person name="Wang S."/>
            <person name="Jiang L."/>
            <person name="Shao S."/>
        </authorList>
    </citation>
    <scope>NUCLEOTIDE SEQUENCE [LARGE SCALE GENOMIC DNA]</scope>
    <source>
        <strain evidence="2 3">GYSZ_1</strain>
    </source>
</reference>
<dbReference type="KEGG" id="sulg:FJR48_01890"/>
<dbReference type="CDD" id="cd18773">
    <property type="entry name" value="PDC1_HK_sensor"/>
    <property type="match status" value="1"/>
</dbReference>
<organism evidence="2 3">
    <name type="scientific">Sulfurimonas lithotrophica</name>
    <dbReference type="NCBI Taxonomy" id="2590022"/>
    <lineage>
        <taxon>Bacteria</taxon>
        <taxon>Pseudomonadati</taxon>
        <taxon>Campylobacterota</taxon>
        <taxon>Epsilonproteobacteria</taxon>
        <taxon>Campylobacterales</taxon>
        <taxon>Sulfurimonadaceae</taxon>
        <taxon>Sulfurimonas</taxon>
    </lineage>
</organism>
<feature type="transmembrane region" description="Helical" evidence="1">
    <location>
        <begin position="242"/>
        <end position="265"/>
    </location>
</feature>
<dbReference type="EMBL" id="CP043617">
    <property type="protein sequence ID" value="QFR48543.1"/>
    <property type="molecule type" value="Genomic_DNA"/>
</dbReference>
<evidence type="ECO:0000313" key="3">
    <source>
        <dbReference type="Proteomes" id="UP000326944"/>
    </source>
</evidence>
<proteinExistence type="predicted"/>
<dbReference type="AlphaFoldDB" id="A0A5P8NYM6"/>
<dbReference type="Proteomes" id="UP000326944">
    <property type="component" value="Chromosome"/>
</dbReference>
<dbReference type="SUPFAM" id="SSF103190">
    <property type="entry name" value="Sensory domain-like"/>
    <property type="match status" value="1"/>
</dbReference>
<dbReference type="OrthoDB" id="5338382at2"/>
<evidence type="ECO:0000256" key="1">
    <source>
        <dbReference type="SAM" id="Phobius"/>
    </source>
</evidence>
<evidence type="ECO:0000313" key="2">
    <source>
        <dbReference type="EMBL" id="QFR48543.1"/>
    </source>
</evidence>
<keyword evidence="3" id="KW-1185">Reference proteome</keyword>
<keyword evidence="1" id="KW-0812">Transmembrane</keyword>
<keyword evidence="1" id="KW-1133">Transmembrane helix</keyword>
<sequence length="302" mass="34075">MVASDIQNFSEGRTKARAYFCYLFSKNIPNRLPSLSVDMIMPRLLKIKADLGITEGVYLLDYKGVQVTPTFTKKEQIDEDIGLIRADRAYYYRAVREARCTITDPYPSLITGDLCITASQPIYDENGDLKYVACLDMSLDEVLKISQQNSNDIFFAKLFKYSYGTFAFALIAISMLLFFKGLTSFFIHEITPFHFKIKDVFEATILLTLALAIFDLAKTIIEEEVLGRIKDTSTSGTHKTMVKFIGSIIIALSIEALMLVFKFAITDPSQLLYSVYIVGGVGILLFGLAFYIKFTKDKETLI</sequence>
<evidence type="ECO:0008006" key="4">
    <source>
        <dbReference type="Google" id="ProtNLM"/>
    </source>
</evidence>
<name>A0A5P8NYM6_9BACT</name>
<keyword evidence="1" id="KW-0472">Membrane</keyword>
<accession>A0A5P8NYM6</accession>
<feature type="transmembrane region" description="Helical" evidence="1">
    <location>
        <begin position="271"/>
        <end position="292"/>
    </location>
</feature>
<dbReference type="RefSeq" id="WP_152306486.1">
    <property type="nucleotide sequence ID" value="NZ_CP043617.1"/>
</dbReference>
<gene>
    <name evidence="2" type="ORF">FJR48_01890</name>
</gene>
<feature type="transmembrane region" description="Helical" evidence="1">
    <location>
        <begin position="166"/>
        <end position="188"/>
    </location>
</feature>
<dbReference type="InterPro" id="IPR029151">
    <property type="entry name" value="Sensor-like_sf"/>
</dbReference>
<protein>
    <recommendedName>
        <fullName evidence="4">General glycosylation pathway protein</fullName>
    </recommendedName>
</protein>